<dbReference type="InterPro" id="IPR006016">
    <property type="entry name" value="UspA"/>
</dbReference>
<name>A0AB33EEH8_9PSED</name>
<sequence>MKIQRLLLIAPTEMVRTPAFDRARALACATGAMLHIVAFDYVQALAAAGLFDHDAMAQAREGYLQVHRHWLEQQARFQRCEGVQVSTEVVWARPTLAHLLEYVNDFHADLVIKDTHRVSALDRAFHRPLDWQLLRDCPAPLHLVIDATNPKPLSILATIDLSHLEELTQGLNDRILDLASSLAESCGATLHLLNVSGWSELGEAEVNVPTATLASSLRDAVSDAQLEAFEALADRYGIEKQQRHLLPGTPAEVIARFAQQGAFDMVVLGTTYHRGIDIFIGSTAESVLNRSPCSLTIVKPRLD</sequence>
<reference evidence="6 7" key="1">
    <citation type="submission" date="2017-09" db="EMBL/GenBank/DDBJ databases">
        <title>Complete Genome sequence of Lysobacter capsici KNU-15.</title>
        <authorList>
            <person name="Kim M.-C."/>
            <person name="Yi H."/>
            <person name="Lee D.-W."/>
            <person name="Shin J.-H."/>
        </authorList>
    </citation>
    <scope>NUCLEOTIDE SEQUENCE [LARGE SCALE GENOMIC DNA]</scope>
    <source>
        <strain evidence="6 7">KNU-15</strain>
    </source>
</reference>
<dbReference type="EMBL" id="CP023466">
    <property type="protein sequence ID" value="ATE78650.1"/>
    <property type="molecule type" value="Genomic_DNA"/>
</dbReference>
<feature type="domain" description="UspA" evidence="5">
    <location>
        <begin position="18"/>
        <end position="144"/>
    </location>
</feature>
<comment type="similarity">
    <text evidence="2">Belongs to the universal stress protein A family.</text>
</comment>
<dbReference type="SUPFAM" id="SSF52402">
    <property type="entry name" value="Adenine nucleotide alpha hydrolases-like"/>
    <property type="match status" value="2"/>
</dbReference>
<gene>
    <name evidence="6" type="ORF">CNN82_20340</name>
</gene>
<dbReference type="AlphaFoldDB" id="A0AB33EEH8"/>
<feature type="domain" description="UspA" evidence="5">
    <location>
        <begin position="174"/>
        <end position="299"/>
    </location>
</feature>
<accession>A0AB33EEH8</accession>
<evidence type="ECO:0000313" key="7">
    <source>
        <dbReference type="Proteomes" id="UP000218385"/>
    </source>
</evidence>
<protein>
    <submittedName>
        <fullName evidence="6">Universal stress protein UspA</fullName>
    </submittedName>
</protein>
<evidence type="ECO:0000256" key="1">
    <source>
        <dbReference type="ARBA" id="ARBA00004496"/>
    </source>
</evidence>
<dbReference type="Proteomes" id="UP000218385">
    <property type="component" value="Chromosome"/>
</dbReference>
<evidence type="ECO:0000259" key="5">
    <source>
        <dbReference type="Pfam" id="PF00582"/>
    </source>
</evidence>
<comment type="subcellular location">
    <subcellularLocation>
        <location evidence="1">Cytoplasm</location>
    </subcellularLocation>
</comment>
<dbReference type="Gene3D" id="3.40.50.12370">
    <property type="match status" value="1"/>
</dbReference>
<dbReference type="Pfam" id="PF00582">
    <property type="entry name" value="Usp"/>
    <property type="match status" value="2"/>
</dbReference>
<dbReference type="PANTHER" id="PTHR47892:SF1">
    <property type="entry name" value="UNIVERSAL STRESS PROTEIN E"/>
    <property type="match status" value="1"/>
</dbReference>
<dbReference type="RefSeq" id="WP_096480722.1">
    <property type="nucleotide sequence ID" value="NZ_CP023466.1"/>
</dbReference>
<dbReference type="GO" id="GO:0005737">
    <property type="term" value="C:cytoplasm"/>
    <property type="evidence" value="ECO:0007669"/>
    <property type="project" value="UniProtKB-SubCell"/>
</dbReference>
<dbReference type="PANTHER" id="PTHR47892">
    <property type="entry name" value="UNIVERSAL STRESS PROTEIN E"/>
    <property type="match status" value="1"/>
</dbReference>
<keyword evidence="3" id="KW-0963">Cytoplasm</keyword>
<evidence type="ECO:0000256" key="2">
    <source>
        <dbReference type="ARBA" id="ARBA00008791"/>
    </source>
</evidence>
<evidence type="ECO:0000313" key="6">
    <source>
        <dbReference type="EMBL" id="ATE78650.1"/>
    </source>
</evidence>
<proteinExistence type="inferred from homology"/>
<organism evidence="6 7">
    <name type="scientific">Pseudomonas frederiksbergensis</name>
    <dbReference type="NCBI Taxonomy" id="104087"/>
    <lineage>
        <taxon>Bacteria</taxon>
        <taxon>Pseudomonadati</taxon>
        <taxon>Pseudomonadota</taxon>
        <taxon>Gammaproteobacteria</taxon>
        <taxon>Pseudomonadales</taxon>
        <taxon>Pseudomonadaceae</taxon>
        <taxon>Pseudomonas</taxon>
    </lineage>
</organism>
<evidence type="ECO:0000256" key="3">
    <source>
        <dbReference type="ARBA" id="ARBA00022490"/>
    </source>
</evidence>
<evidence type="ECO:0000256" key="4">
    <source>
        <dbReference type="ARBA" id="ARBA00037131"/>
    </source>
</evidence>
<comment type="function">
    <text evidence="4">Required for resistance to DNA-damaging agents.</text>
</comment>